<name>A0ABW0VIM2_9ACTN</name>
<proteinExistence type="predicted"/>
<sequence>MPIHRPAFLQRLRRRHPEIAHVSPVNFPCLLVDDDGLMWPCVDDDELQQLTEPDFIEEIAAAFDASARPLEVHLTGTERVIALRPIGEPRPEDLTAQVRAYFHHWTDQEAPAAAQPVHTYVARVADAVRATPIRRRKRP</sequence>
<gene>
    <name evidence="1" type="ORF">ACFPZF_25050</name>
</gene>
<accession>A0ABW0VIM2</accession>
<keyword evidence="2" id="KW-1185">Reference proteome</keyword>
<comment type="caution">
    <text evidence="1">The sequence shown here is derived from an EMBL/GenBank/DDBJ whole genome shotgun (WGS) entry which is preliminary data.</text>
</comment>
<reference evidence="2" key="1">
    <citation type="journal article" date="2019" name="Int. J. Syst. Evol. Microbiol.">
        <title>The Global Catalogue of Microorganisms (GCM) 10K type strain sequencing project: providing services to taxonomists for standard genome sequencing and annotation.</title>
        <authorList>
            <consortium name="The Broad Institute Genomics Platform"/>
            <consortium name="The Broad Institute Genome Sequencing Center for Infectious Disease"/>
            <person name="Wu L."/>
            <person name="Ma J."/>
        </authorList>
    </citation>
    <scope>NUCLEOTIDE SEQUENCE [LARGE SCALE GENOMIC DNA]</scope>
    <source>
        <strain evidence="2">CGMCC 4.1622</strain>
    </source>
</reference>
<evidence type="ECO:0000313" key="2">
    <source>
        <dbReference type="Proteomes" id="UP001596066"/>
    </source>
</evidence>
<dbReference type="RefSeq" id="WP_346148130.1">
    <property type="nucleotide sequence ID" value="NZ_BAAAUA010000044.1"/>
</dbReference>
<dbReference type="EMBL" id="JBHSOC010000050">
    <property type="protein sequence ID" value="MFC5644614.1"/>
    <property type="molecule type" value="Genomic_DNA"/>
</dbReference>
<protein>
    <submittedName>
        <fullName evidence="1">Uncharacterized protein</fullName>
    </submittedName>
</protein>
<evidence type="ECO:0000313" key="1">
    <source>
        <dbReference type="EMBL" id="MFC5644614.1"/>
    </source>
</evidence>
<dbReference type="Proteomes" id="UP001596066">
    <property type="component" value="Unassembled WGS sequence"/>
</dbReference>
<organism evidence="1 2">
    <name type="scientific">Kitasatospora cinereorecta</name>
    <dbReference type="NCBI Taxonomy" id="285560"/>
    <lineage>
        <taxon>Bacteria</taxon>
        <taxon>Bacillati</taxon>
        <taxon>Actinomycetota</taxon>
        <taxon>Actinomycetes</taxon>
        <taxon>Kitasatosporales</taxon>
        <taxon>Streptomycetaceae</taxon>
        <taxon>Kitasatospora</taxon>
    </lineage>
</organism>